<evidence type="ECO:0000259" key="11">
    <source>
        <dbReference type="PROSITE" id="PS50928"/>
    </source>
</evidence>
<evidence type="ECO:0000256" key="6">
    <source>
        <dbReference type="ARBA" id="ARBA00022970"/>
    </source>
</evidence>
<keyword evidence="13" id="KW-1185">Reference proteome</keyword>
<feature type="transmembrane region" description="Helical" evidence="9">
    <location>
        <begin position="191"/>
        <end position="209"/>
    </location>
</feature>
<evidence type="ECO:0000256" key="8">
    <source>
        <dbReference type="ARBA" id="ARBA00023136"/>
    </source>
</evidence>
<dbReference type="RefSeq" id="WP_334483539.1">
    <property type="nucleotide sequence ID" value="NZ_JAZHRV010000001.1"/>
</dbReference>
<evidence type="ECO:0000256" key="5">
    <source>
        <dbReference type="ARBA" id="ARBA00022692"/>
    </source>
</evidence>
<name>A0ABU8BFQ8_9BRAD</name>
<evidence type="ECO:0000313" key="12">
    <source>
        <dbReference type="EMBL" id="MEH2557396.1"/>
    </source>
</evidence>
<dbReference type="Gene3D" id="1.10.3720.10">
    <property type="entry name" value="MetI-like"/>
    <property type="match status" value="1"/>
</dbReference>
<dbReference type="EMBL" id="JAZHRV010000001">
    <property type="protein sequence ID" value="MEH2557396.1"/>
    <property type="molecule type" value="Genomic_DNA"/>
</dbReference>
<evidence type="ECO:0000256" key="4">
    <source>
        <dbReference type="ARBA" id="ARBA00022475"/>
    </source>
</evidence>
<comment type="subcellular location">
    <subcellularLocation>
        <location evidence="1">Cell inner membrane</location>
        <topology evidence="1">Multi-pass membrane protein</topology>
    </subcellularLocation>
    <subcellularLocation>
        <location evidence="9">Cell membrane</location>
        <topology evidence="9">Multi-pass membrane protein</topology>
    </subcellularLocation>
</comment>
<evidence type="ECO:0000256" key="3">
    <source>
        <dbReference type="ARBA" id="ARBA00022448"/>
    </source>
</evidence>
<evidence type="ECO:0000256" key="2">
    <source>
        <dbReference type="ARBA" id="ARBA00010072"/>
    </source>
</evidence>
<dbReference type="InterPro" id="IPR035906">
    <property type="entry name" value="MetI-like_sf"/>
</dbReference>
<proteinExistence type="inferred from homology"/>
<feature type="transmembrane region" description="Helical" evidence="9">
    <location>
        <begin position="86"/>
        <end position="107"/>
    </location>
</feature>
<dbReference type="CDD" id="cd06261">
    <property type="entry name" value="TM_PBP2"/>
    <property type="match status" value="1"/>
</dbReference>
<dbReference type="PANTHER" id="PTHR30614">
    <property type="entry name" value="MEMBRANE COMPONENT OF AMINO ACID ABC TRANSPORTER"/>
    <property type="match status" value="1"/>
</dbReference>
<gene>
    <name evidence="12" type="ORF">V1286_004925</name>
</gene>
<dbReference type="SUPFAM" id="SSF161098">
    <property type="entry name" value="MetI-like"/>
    <property type="match status" value="1"/>
</dbReference>
<sequence>MTHFNLAASVDYFFNFFLMKGVLVTIGLTVAGVVGGLILGMGIALMRMSSNPVLSGFARFYIWFFRGTPLLIQLVVIYSGLPQLGIKFDVITCALIGLILNEAAYLAEIVRSGFMAVSAGQREAAWALSLSRWVTFRRITLPQAFRLMIPPLGNSINSLLKATSLASVISVEEIMRRSDMLMQEHFQILEVYAAATAYYLILTSVWDVVQRRLEKHFGRSSATRSRRTTATASSPQAGLEARA</sequence>
<dbReference type="InterPro" id="IPR010065">
    <property type="entry name" value="AA_ABC_transptr_permease_3TM"/>
</dbReference>
<dbReference type="InterPro" id="IPR043429">
    <property type="entry name" value="ArtM/GltK/GlnP/TcyL/YhdX-like"/>
</dbReference>
<organism evidence="12 13">
    <name type="scientific">Bradyrhizobium algeriense</name>
    <dbReference type="NCBI Taxonomy" id="634784"/>
    <lineage>
        <taxon>Bacteria</taxon>
        <taxon>Pseudomonadati</taxon>
        <taxon>Pseudomonadota</taxon>
        <taxon>Alphaproteobacteria</taxon>
        <taxon>Hyphomicrobiales</taxon>
        <taxon>Nitrobacteraceae</taxon>
        <taxon>Bradyrhizobium</taxon>
    </lineage>
</organism>
<evidence type="ECO:0000313" key="13">
    <source>
        <dbReference type="Proteomes" id="UP001364224"/>
    </source>
</evidence>
<comment type="similarity">
    <text evidence="2">Belongs to the binding-protein-dependent transport system permease family. HisMQ subfamily.</text>
</comment>
<keyword evidence="4" id="KW-1003">Cell membrane</keyword>
<feature type="domain" description="ABC transmembrane type-1" evidence="11">
    <location>
        <begin position="22"/>
        <end position="210"/>
    </location>
</feature>
<reference evidence="12 13" key="1">
    <citation type="submission" date="2024-02" db="EMBL/GenBank/DDBJ databases">
        <title>Adaptive strategies in a cosmopolitan and abundant soil bacterium.</title>
        <authorList>
            <person name="Carini P."/>
        </authorList>
    </citation>
    <scope>NUCLEOTIDE SEQUENCE [LARGE SCALE GENOMIC DNA]</scope>
    <source>
        <strain evidence="12 13">AZCC 1608</strain>
    </source>
</reference>
<feature type="transmembrane region" description="Helical" evidence="9">
    <location>
        <begin position="12"/>
        <end position="39"/>
    </location>
</feature>
<dbReference type="NCBIfam" id="TIGR01726">
    <property type="entry name" value="HEQRo_perm_3TM"/>
    <property type="match status" value="1"/>
</dbReference>
<dbReference type="InterPro" id="IPR000515">
    <property type="entry name" value="MetI-like"/>
</dbReference>
<dbReference type="Pfam" id="PF00528">
    <property type="entry name" value="BPD_transp_1"/>
    <property type="match status" value="1"/>
</dbReference>
<protein>
    <submittedName>
        <fullName evidence="12">Polar amino acid transport system permease protein</fullName>
    </submittedName>
</protein>
<feature type="region of interest" description="Disordered" evidence="10">
    <location>
        <begin position="220"/>
        <end position="243"/>
    </location>
</feature>
<dbReference type="PROSITE" id="PS50928">
    <property type="entry name" value="ABC_TM1"/>
    <property type="match status" value="1"/>
</dbReference>
<keyword evidence="6" id="KW-0029">Amino-acid transport</keyword>
<accession>A0ABU8BFQ8</accession>
<evidence type="ECO:0000256" key="7">
    <source>
        <dbReference type="ARBA" id="ARBA00022989"/>
    </source>
</evidence>
<keyword evidence="5 9" id="KW-0812">Transmembrane</keyword>
<dbReference type="PANTHER" id="PTHR30614:SF0">
    <property type="entry name" value="L-CYSTINE TRANSPORT SYSTEM PERMEASE PROTEIN TCYL"/>
    <property type="match status" value="1"/>
</dbReference>
<evidence type="ECO:0000256" key="1">
    <source>
        <dbReference type="ARBA" id="ARBA00004429"/>
    </source>
</evidence>
<dbReference type="Proteomes" id="UP001364224">
    <property type="component" value="Unassembled WGS sequence"/>
</dbReference>
<evidence type="ECO:0000256" key="9">
    <source>
        <dbReference type="RuleBase" id="RU363032"/>
    </source>
</evidence>
<keyword evidence="8 9" id="KW-0472">Membrane</keyword>
<keyword evidence="7 9" id="KW-1133">Transmembrane helix</keyword>
<keyword evidence="3 9" id="KW-0813">Transport</keyword>
<feature type="transmembrane region" description="Helical" evidence="9">
    <location>
        <begin position="60"/>
        <end position="80"/>
    </location>
</feature>
<feature type="compositionally biased region" description="Low complexity" evidence="10">
    <location>
        <begin position="220"/>
        <end position="234"/>
    </location>
</feature>
<evidence type="ECO:0000256" key="10">
    <source>
        <dbReference type="SAM" id="MobiDB-lite"/>
    </source>
</evidence>
<comment type="caution">
    <text evidence="12">The sequence shown here is derived from an EMBL/GenBank/DDBJ whole genome shotgun (WGS) entry which is preliminary data.</text>
</comment>